<accession>A0ABV3Q792</accession>
<dbReference type="EMBL" id="JBFMIA010000028">
    <property type="protein sequence ID" value="MEW9503238.1"/>
    <property type="molecule type" value="Genomic_DNA"/>
</dbReference>
<dbReference type="Proteomes" id="UP001556040">
    <property type="component" value="Unassembled WGS sequence"/>
</dbReference>
<protein>
    <recommendedName>
        <fullName evidence="3">Phage protein</fullName>
    </recommendedName>
</protein>
<gene>
    <name evidence="1" type="ORF">AB1471_15780</name>
</gene>
<reference evidence="1 2" key="1">
    <citation type="journal article" date="1979" name="Int. J. Syst. Evol. Microbiol.">
        <title>Bacillus globisporus subsp. marinus subsp. nov.</title>
        <authorList>
            <person name="Liu H."/>
        </authorList>
    </citation>
    <scope>NUCLEOTIDE SEQUENCE [LARGE SCALE GENOMIC DNA]</scope>
    <source>
        <strain evidence="1 2">DSM 1297</strain>
    </source>
</reference>
<proteinExistence type="predicted"/>
<evidence type="ECO:0008006" key="3">
    <source>
        <dbReference type="Google" id="ProtNLM"/>
    </source>
</evidence>
<name>A0ABV3Q792_9BACL</name>
<evidence type="ECO:0000313" key="2">
    <source>
        <dbReference type="Proteomes" id="UP001556040"/>
    </source>
</evidence>
<comment type="caution">
    <text evidence="1">The sequence shown here is derived from an EMBL/GenBank/DDBJ whole genome shotgun (WGS) entry which is preliminary data.</text>
</comment>
<dbReference type="RefSeq" id="WP_367780726.1">
    <property type="nucleotide sequence ID" value="NZ_JBFMIA010000028.1"/>
</dbReference>
<sequence length="118" mass="13749">MHLTLNGNQYELKFTYLSLLAIEQHYKQGVFKVFQDKDMNNLETLTVFIWACLRREKKFRKKSVEDVAMMVDSAIENEEISLNDLAEAIQEGFQNSTIIKNANDVNDVDQDIDDDKKK</sequence>
<organism evidence="1 2">
    <name type="scientific">Jeotgalibacillus marinus</name>
    <dbReference type="NCBI Taxonomy" id="86667"/>
    <lineage>
        <taxon>Bacteria</taxon>
        <taxon>Bacillati</taxon>
        <taxon>Bacillota</taxon>
        <taxon>Bacilli</taxon>
        <taxon>Bacillales</taxon>
        <taxon>Caryophanaceae</taxon>
        <taxon>Jeotgalibacillus</taxon>
    </lineage>
</organism>
<evidence type="ECO:0000313" key="1">
    <source>
        <dbReference type="EMBL" id="MEW9503238.1"/>
    </source>
</evidence>
<keyword evidence="2" id="KW-1185">Reference proteome</keyword>